<gene>
    <name evidence="5" type="ORF">SDC9_43997</name>
</gene>
<evidence type="ECO:0000256" key="2">
    <source>
        <dbReference type="ARBA" id="ARBA00023125"/>
    </source>
</evidence>
<name>A0A644W530_9ZZZZ</name>
<protein>
    <recommendedName>
        <fullName evidence="4">HTH marR-type domain-containing protein</fullName>
    </recommendedName>
</protein>
<dbReference type="InterPro" id="IPR036390">
    <property type="entry name" value="WH_DNA-bd_sf"/>
</dbReference>
<dbReference type="InterPro" id="IPR000835">
    <property type="entry name" value="HTH_MarR-typ"/>
</dbReference>
<keyword evidence="1" id="KW-0805">Transcription regulation</keyword>
<dbReference type="GO" id="GO:0003677">
    <property type="term" value="F:DNA binding"/>
    <property type="evidence" value="ECO:0007669"/>
    <property type="project" value="UniProtKB-KW"/>
</dbReference>
<dbReference type="Gene3D" id="1.10.10.10">
    <property type="entry name" value="Winged helix-like DNA-binding domain superfamily/Winged helix DNA-binding domain"/>
    <property type="match status" value="1"/>
</dbReference>
<sequence length="150" mass="17581">MKNNFWNMLKEVESAYNFHRRKVMNKYSLSAIEVDVMLFLANNGGLNTAADIVSVRKISKSHVSLATDELYKKGYICKKVDSANRKRICLFITPKADEIVRYGQEQQEEFMKKIGDGFSEDEKRQFFDSFDRIIDNVRRFYNVKPKESTD</sequence>
<feature type="domain" description="HTH marR-type" evidence="4">
    <location>
        <begin position="2"/>
        <end position="135"/>
    </location>
</feature>
<dbReference type="GO" id="GO:0003700">
    <property type="term" value="F:DNA-binding transcription factor activity"/>
    <property type="evidence" value="ECO:0007669"/>
    <property type="project" value="InterPro"/>
</dbReference>
<dbReference type="PANTHER" id="PTHR42756:SF1">
    <property type="entry name" value="TRANSCRIPTIONAL REPRESSOR OF EMRAB OPERON"/>
    <property type="match status" value="1"/>
</dbReference>
<dbReference type="SMART" id="SM00347">
    <property type="entry name" value="HTH_MARR"/>
    <property type="match status" value="1"/>
</dbReference>
<reference evidence="5" key="1">
    <citation type="submission" date="2019-08" db="EMBL/GenBank/DDBJ databases">
        <authorList>
            <person name="Kucharzyk K."/>
            <person name="Murdoch R.W."/>
            <person name="Higgins S."/>
            <person name="Loffler F."/>
        </authorList>
    </citation>
    <scope>NUCLEOTIDE SEQUENCE</scope>
</reference>
<dbReference type="PANTHER" id="PTHR42756">
    <property type="entry name" value="TRANSCRIPTIONAL REGULATOR, MARR"/>
    <property type="match status" value="1"/>
</dbReference>
<evidence type="ECO:0000256" key="3">
    <source>
        <dbReference type="ARBA" id="ARBA00023163"/>
    </source>
</evidence>
<dbReference type="SUPFAM" id="SSF46785">
    <property type="entry name" value="Winged helix' DNA-binding domain"/>
    <property type="match status" value="1"/>
</dbReference>
<evidence type="ECO:0000259" key="4">
    <source>
        <dbReference type="PROSITE" id="PS50995"/>
    </source>
</evidence>
<evidence type="ECO:0000256" key="1">
    <source>
        <dbReference type="ARBA" id="ARBA00023015"/>
    </source>
</evidence>
<dbReference type="AlphaFoldDB" id="A0A644W530"/>
<keyword evidence="2" id="KW-0238">DNA-binding</keyword>
<dbReference type="InterPro" id="IPR036388">
    <property type="entry name" value="WH-like_DNA-bd_sf"/>
</dbReference>
<evidence type="ECO:0000313" key="5">
    <source>
        <dbReference type="EMBL" id="MPL97802.1"/>
    </source>
</evidence>
<keyword evidence="3" id="KW-0804">Transcription</keyword>
<dbReference type="Pfam" id="PF13463">
    <property type="entry name" value="HTH_27"/>
    <property type="match status" value="1"/>
</dbReference>
<dbReference type="PROSITE" id="PS50995">
    <property type="entry name" value="HTH_MARR_2"/>
    <property type="match status" value="1"/>
</dbReference>
<proteinExistence type="predicted"/>
<organism evidence="5">
    <name type="scientific">bioreactor metagenome</name>
    <dbReference type="NCBI Taxonomy" id="1076179"/>
    <lineage>
        <taxon>unclassified sequences</taxon>
        <taxon>metagenomes</taxon>
        <taxon>ecological metagenomes</taxon>
    </lineage>
</organism>
<accession>A0A644W530</accession>
<comment type="caution">
    <text evidence="5">The sequence shown here is derived from an EMBL/GenBank/DDBJ whole genome shotgun (WGS) entry which is preliminary data.</text>
</comment>
<dbReference type="EMBL" id="VSSQ01000575">
    <property type="protein sequence ID" value="MPL97802.1"/>
    <property type="molecule type" value="Genomic_DNA"/>
</dbReference>